<comment type="caution">
    <text evidence="2">The sequence shown here is derived from an EMBL/GenBank/DDBJ whole genome shotgun (WGS) entry which is preliminary data.</text>
</comment>
<gene>
    <name evidence="2" type="ORF">QBC37DRAFT_423179</name>
</gene>
<dbReference type="InterPro" id="IPR051044">
    <property type="entry name" value="MAG_DAG_Lipase"/>
</dbReference>
<accession>A0AAN6Y6F9</accession>
<reference evidence="2" key="2">
    <citation type="submission" date="2023-05" db="EMBL/GenBank/DDBJ databases">
        <authorList>
            <consortium name="Lawrence Berkeley National Laboratory"/>
            <person name="Steindorff A."/>
            <person name="Hensen N."/>
            <person name="Bonometti L."/>
            <person name="Westerberg I."/>
            <person name="Brannstrom I.O."/>
            <person name="Guillou S."/>
            <person name="Cros-Aarteil S."/>
            <person name="Calhoun S."/>
            <person name="Haridas S."/>
            <person name="Kuo A."/>
            <person name="Mondo S."/>
            <person name="Pangilinan J."/>
            <person name="Riley R."/>
            <person name="Labutti K."/>
            <person name="Andreopoulos B."/>
            <person name="Lipzen A."/>
            <person name="Chen C."/>
            <person name="Yanf M."/>
            <person name="Daum C."/>
            <person name="Ng V."/>
            <person name="Clum A."/>
            <person name="Ohm R."/>
            <person name="Martin F."/>
            <person name="Silar P."/>
            <person name="Natvig D."/>
            <person name="Lalanne C."/>
            <person name="Gautier V."/>
            <person name="Ament-Velasquez S.L."/>
            <person name="Kruys A."/>
            <person name="Hutchinson M.I."/>
            <person name="Powell A.J."/>
            <person name="Barry K."/>
            <person name="Miller A.N."/>
            <person name="Grigoriev I.V."/>
            <person name="Debuchy R."/>
            <person name="Gladieux P."/>
            <person name="Thoren M.H."/>
            <person name="Johannesson H."/>
        </authorList>
    </citation>
    <scope>NUCLEOTIDE SEQUENCE</scope>
    <source>
        <strain evidence="2">PSN293</strain>
    </source>
</reference>
<evidence type="ECO:0000313" key="3">
    <source>
        <dbReference type="Proteomes" id="UP001301769"/>
    </source>
</evidence>
<name>A0AAN6Y6F9_9PEZI</name>
<feature type="domain" description="Serine aminopeptidase S33" evidence="1">
    <location>
        <begin position="27"/>
        <end position="277"/>
    </location>
</feature>
<dbReference type="Pfam" id="PF12146">
    <property type="entry name" value="Hydrolase_4"/>
    <property type="match status" value="1"/>
</dbReference>
<dbReference type="EMBL" id="MU858110">
    <property type="protein sequence ID" value="KAK4213344.1"/>
    <property type="molecule type" value="Genomic_DNA"/>
</dbReference>
<dbReference type="Proteomes" id="UP001301769">
    <property type="component" value="Unassembled WGS sequence"/>
</dbReference>
<dbReference type="InterPro" id="IPR022742">
    <property type="entry name" value="Hydrolase_4"/>
</dbReference>
<protein>
    <submittedName>
        <fullName evidence="2">Alpha/Beta hydrolase protein</fullName>
    </submittedName>
</protein>
<dbReference type="PANTHER" id="PTHR11614">
    <property type="entry name" value="PHOSPHOLIPASE-RELATED"/>
    <property type="match status" value="1"/>
</dbReference>
<keyword evidence="3" id="KW-1185">Reference proteome</keyword>
<organism evidence="2 3">
    <name type="scientific">Rhypophila decipiens</name>
    <dbReference type="NCBI Taxonomy" id="261697"/>
    <lineage>
        <taxon>Eukaryota</taxon>
        <taxon>Fungi</taxon>
        <taxon>Dikarya</taxon>
        <taxon>Ascomycota</taxon>
        <taxon>Pezizomycotina</taxon>
        <taxon>Sordariomycetes</taxon>
        <taxon>Sordariomycetidae</taxon>
        <taxon>Sordariales</taxon>
        <taxon>Naviculisporaceae</taxon>
        <taxon>Rhypophila</taxon>
    </lineage>
</organism>
<dbReference type="SUPFAM" id="SSF53474">
    <property type="entry name" value="alpha/beta-Hydrolases"/>
    <property type="match status" value="1"/>
</dbReference>
<keyword evidence="2" id="KW-0378">Hydrolase</keyword>
<dbReference type="GO" id="GO:0016787">
    <property type="term" value="F:hydrolase activity"/>
    <property type="evidence" value="ECO:0007669"/>
    <property type="project" value="UniProtKB-KW"/>
</dbReference>
<dbReference type="Gene3D" id="3.40.50.1820">
    <property type="entry name" value="alpha/beta hydrolase"/>
    <property type="match status" value="1"/>
</dbReference>
<dbReference type="InterPro" id="IPR029058">
    <property type="entry name" value="AB_hydrolase_fold"/>
</dbReference>
<dbReference type="FunFam" id="3.40.50.1820:FF:000255">
    <property type="entry name" value="Alpha/beta hydrolase, putative"/>
    <property type="match status" value="1"/>
</dbReference>
<evidence type="ECO:0000259" key="1">
    <source>
        <dbReference type="Pfam" id="PF12146"/>
    </source>
</evidence>
<reference evidence="2" key="1">
    <citation type="journal article" date="2023" name="Mol. Phylogenet. Evol.">
        <title>Genome-scale phylogeny and comparative genomics of the fungal order Sordariales.</title>
        <authorList>
            <person name="Hensen N."/>
            <person name="Bonometti L."/>
            <person name="Westerberg I."/>
            <person name="Brannstrom I.O."/>
            <person name="Guillou S."/>
            <person name="Cros-Aarteil S."/>
            <person name="Calhoun S."/>
            <person name="Haridas S."/>
            <person name="Kuo A."/>
            <person name="Mondo S."/>
            <person name="Pangilinan J."/>
            <person name="Riley R."/>
            <person name="LaButti K."/>
            <person name="Andreopoulos B."/>
            <person name="Lipzen A."/>
            <person name="Chen C."/>
            <person name="Yan M."/>
            <person name="Daum C."/>
            <person name="Ng V."/>
            <person name="Clum A."/>
            <person name="Steindorff A."/>
            <person name="Ohm R.A."/>
            <person name="Martin F."/>
            <person name="Silar P."/>
            <person name="Natvig D.O."/>
            <person name="Lalanne C."/>
            <person name="Gautier V."/>
            <person name="Ament-Velasquez S.L."/>
            <person name="Kruys A."/>
            <person name="Hutchinson M.I."/>
            <person name="Powell A.J."/>
            <person name="Barry K."/>
            <person name="Miller A.N."/>
            <person name="Grigoriev I.V."/>
            <person name="Debuchy R."/>
            <person name="Gladieux P."/>
            <person name="Hiltunen Thoren M."/>
            <person name="Johannesson H."/>
        </authorList>
    </citation>
    <scope>NUCLEOTIDE SEQUENCE</scope>
    <source>
        <strain evidence="2">PSN293</strain>
    </source>
</reference>
<dbReference type="AlphaFoldDB" id="A0AAN6Y6F9"/>
<evidence type="ECO:0000313" key="2">
    <source>
        <dbReference type="EMBL" id="KAK4213344.1"/>
    </source>
</evidence>
<sequence>MTTQAEGNFELPDGHKVYTKSYLPAGTPKAKLVFIHGFSDHVGRYHNLFSHLANRGIAVHSFDQRGWGKSVSKPAQKGLTGPTETVIADVAAFVKHHLNEPPTIPVFVLGHSMGGGEVLTLACDPKYQDDVVKHVRGWLLESPFIGFAKEETPSWLKIFAGRLAGKILPQHQLVHALAPENLSSDPAIVKSLAEDELMHNTGTLEGFAGLLDRTTALTKGLVRPKGDAVKALWIGHGTLDKAVSYELAKMYFDTFTGEVKDKEFKTYEGWFHQLHADGSRSEEFFKDVGDWVLARCGDVSTGSKL</sequence>
<proteinExistence type="predicted"/>